<evidence type="ECO:0000313" key="3">
    <source>
        <dbReference type="Proteomes" id="UP001296873"/>
    </source>
</evidence>
<sequence>MTRIRRSEAGRALLFDRLCDDAPKTPDRPEARPYRTYDKAQLKASVRRELQRLLDTRAPRSLAQMAGRPRTVIDYGVPEVTPYMMNNAGESGALAKFLVDSIAAFERRLANVRVELVRAQPTLQRLEVRVDADLVAGRLWEPVSFELATGGGAQVAARDPDPAPG</sequence>
<name>A0ABS1DB51_9PROT</name>
<protein>
    <recommendedName>
        <fullName evidence="1">IraD/Gp25-like domain-containing protein</fullName>
    </recommendedName>
</protein>
<dbReference type="InterPro" id="IPR053176">
    <property type="entry name" value="T6SS_TssE1-like"/>
</dbReference>
<comment type="caution">
    <text evidence="2">The sequence shown here is derived from an EMBL/GenBank/DDBJ whole genome shotgun (WGS) entry which is preliminary data.</text>
</comment>
<dbReference type="EMBL" id="NRRL01000004">
    <property type="protein sequence ID" value="MBK1667147.1"/>
    <property type="molecule type" value="Genomic_DNA"/>
</dbReference>
<organism evidence="2 3">
    <name type="scientific">Rhodovibrio sodomensis</name>
    <dbReference type="NCBI Taxonomy" id="1088"/>
    <lineage>
        <taxon>Bacteria</taxon>
        <taxon>Pseudomonadati</taxon>
        <taxon>Pseudomonadota</taxon>
        <taxon>Alphaproteobacteria</taxon>
        <taxon>Rhodospirillales</taxon>
        <taxon>Rhodovibrionaceae</taxon>
        <taxon>Rhodovibrio</taxon>
    </lineage>
</organism>
<gene>
    <name evidence="2" type="ORF">CKO28_03695</name>
</gene>
<evidence type="ECO:0000259" key="1">
    <source>
        <dbReference type="Pfam" id="PF04965"/>
    </source>
</evidence>
<dbReference type="Proteomes" id="UP001296873">
    <property type="component" value="Unassembled WGS sequence"/>
</dbReference>
<dbReference type="PANTHER" id="PTHR38595:SF2">
    <property type="entry name" value="TYPE VI SECRETION SYSTEM BASEPLATE SUBUNIT TSSE"/>
    <property type="match status" value="1"/>
</dbReference>
<dbReference type="NCBIfam" id="TIGR03357">
    <property type="entry name" value="VI_zyme"/>
    <property type="match status" value="1"/>
</dbReference>
<proteinExistence type="predicted"/>
<reference evidence="2 3" key="1">
    <citation type="journal article" date="2020" name="Microorganisms">
        <title>Osmotic Adaptation and Compatible Solute Biosynthesis of Phototrophic Bacteria as Revealed from Genome Analyses.</title>
        <authorList>
            <person name="Imhoff J.F."/>
            <person name="Rahn T."/>
            <person name="Kunzel S."/>
            <person name="Keller A."/>
            <person name="Neulinger S.C."/>
        </authorList>
    </citation>
    <scope>NUCLEOTIDE SEQUENCE [LARGE SCALE GENOMIC DNA]</scope>
    <source>
        <strain evidence="2 3">DSM 9895</strain>
    </source>
</reference>
<dbReference type="InterPro" id="IPR007048">
    <property type="entry name" value="IraD/Gp25-like"/>
</dbReference>
<evidence type="ECO:0000313" key="2">
    <source>
        <dbReference type="EMBL" id="MBK1667147.1"/>
    </source>
</evidence>
<feature type="domain" description="IraD/Gp25-like" evidence="1">
    <location>
        <begin position="41"/>
        <end position="136"/>
    </location>
</feature>
<accession>A0ABS1DB51</accession>
<dbReference type="RefSeq" id="WP_200339209.1">
    <property type="nucleotide sequence ID" value="NZ_NRRL01000004.1"/>
</dbReference>
<dbReference type="Pfam" id="PF04965">
    <property type="entry name" value="GPW_gp25"/>
    <property type="match status" value="1"/>
</dbReference>
<keyword evidence="3" id="KW-1185">Reference proteome</keyword>
<dbReference type="InterPro" id="IPR017737">
    <property type="entry name" value="TssE1-like"/>
</dbReference>
<dbReference type="PANTHER" id="PTHR38595">
    <property type="entry name" value="CYTOPLASMIC PROTEIN-RELATED"/>
    <property type="match status" value="1"/>
</dbReference>
<dbReference type="SUPFAM" id="SSF160719">
    <property type="entry name" value="gpW/gp25-like"/>
    <property type="match status" value="1"/>
</dbReference>